<organism evidence="5 6">
    <name type="scientific">Mus spicilegus</name>
    <name type="common">Mound-building mouse</name>
    <dbReference type="NCBI Taxonomy" id="10103"/>
    <lineage>
        <taxon>Eukaryota</taxon>
        <taxon>Metazoa</taxon>
        <taxon>Chordata</taxon>
        <taxon>Craniata</taxon>
        <taxon>Vertebrata</taxon>
        <taxon>Euteleostomi</taxon>
        <taxon>Mammalia</taxon>
        <taxon>Eutheria</taxon>
        <taxon>Euarchontoglires</taxon>
        <taxon>Glires</taxon>
        <taxon>Rodentia</taxon>
        <taxon>Myomorpha</taxon>
        <taxon>Muroidea</taxon>
        <taxon>Muridae</taxon>
        <taxon>Murinae</taxon>
        <taxon>Mus</taxon>
        <taxon>Mus</taxon>
    </lineage>
</organism>
<comment type="similarity">
    <text evidence="1">Belongs to the canopy family.</text>
</comment>
<reference evidence="5" key="2">
    <citation type="submission" date="2025-09" db="UniProtKB">
        <authorList>
            <consortium name="Ensembl"/>
        </authorList>
    </citation>
    <scope>IDENTIFICATION</scope>
</reference>
<evidence type="ECO:0000256" key="1">
    <source>
        <dbReference type="ARBA" id="ARBA00007285"/>
    </source>
</evidence>
<dbReference type="Proteomes" id="UP000694415">
    <property type="component" value="Unplaced"/>
</dbReference>
<dbReference type="GeneTree" id="ENSGT00390000014072"/>
<accession>A0A8C6MQM0</accession>
<evidence type="ECO:0000313" key="5">
    <source>
        <dbReference type="Ensembl" id="ENSMSIP00000004332.1"/>
    </source>
</evidence>
<keyword evidence="2 3" id="KW-0732">Signal</keyword>
<evidence type="ECO:0000256" key="2">
    <source>
        <dbReference type="ARBA" id="ARBA00022729"/>
    </source>
</evidence>
<evidence type="ECO:0000256" key="3">
    <source>
        <dbReference type="SAM" id="SignalP"/>
    </source>
</evidence>
<keyword evidence="6" id="KW-1185">Reference proteome</keyword>
<dbReference type="GO" id="GO:1903078">
    <property type="term" value="P:positive regulation of protein localization to plasma membrane"/>
    <property type="evidence" value="ECO:0007669"/>
    <property type="project" value="Ensembl"/>
</dbReference>
<evidence type="ECO:0000259" key="4">
    <source>
        <dbReference type="Pfam" id="PF11938"/>
    </source>
</evidence>
<sequence length="258" mass="29773">MCGLRFIMGPVRLEILLFILAAYGAWAEATEEEEDDTERLPSKCEVCKLLSMELQEELSRTGRSREVLELGQVLDTGKRKRHVPYSLSETRLEEALENLCERILDYNVHAERKGSLRYAKGQSQTMATLKGLVQKGVKVDLGIPLELWDEPSVEVTFLKKQCETMLEEFEDVVGDWYFHHQEQPLQHFLCERHVLPASETGKCKGRAPPLASQLFPALTLRLFSSHSTQLVYGKLGLERRRSVMGRRRQMTKRRKKKR</sequence>
<feature type="chain" id="PRO_5034786195" description="DUF3456 domain-containing protein" evidence="3">
    <location>
        <begin position="28"/>
        <end position="258"/>
    </location>
</feature>
<evidence type="ECO:0000313" key="6">
    <source>
        <dbReference type="Proteomes" id="UP000694415"/>
    </source>
</evidence>
<feature type="signal peptide" evidence="3">
    <location>
        <begin position="1"/>
        <end position="27"/>
    </location>
</feature>
<dbReference type="Pfam" id="PF11938">
    <property type="entry name" value="DUF3456"/>
    <property type="match status" value="1"/>
</dbReference>
<dbReference type="Ensembl" id="ENSMSIT00000005485.1">
    <property type="protein sequence ID" value="ENSMSIP00000004332.1"/>
    <property type="gene ID" value="ENSMSIG00000003967.1"/>
</dbReference>
<dbReference type="InterPro" id="IPR021852">
    <property type="entry name" value="DUF3456"/>
</dbReference>
<dbReference type="AlphaFoldDB" id="A0A8C6MQM0"/>
<protein>
    <recommendedName>
        <fullName evidence="4">DUF3456 domain-containing protein</fullName>
    </recommendedName>
</protein>
<reference evidence="5" key="1">
    <citation type="submission" date="2025-08" db="UniProtKB">
        <authorList>
            <consortium name="Ensembl"/>
        </authorList>
    </citation>
    <scope>IDENTIFICATION</scope>
</reference>
<name>A0A8C6MQM0_MUSSI</name>
<dbReference type="PANTHER" id="PTHR15382:SF3">
    <property type="entry name" value="PROTEIN CANOPY HOMOLOG 4"/>
    <property type="match status" value="1"/>
</dbReference>
<feature type="domain" description="DUF3456" evidence="4">
    <location>
        <begin position="43"/>
        <end position="193"/>
    </location>
</feature>
<proteinExistence type="inferred from homology"/>
<dbReference type="PANTHER" id="PTHR15382">
    <property type="entry name" value="CTG4A-RELATED"/>
    <property type="match status" value="1"/>
</dbReference>